<dbReference type="FunFam" id="1.10.1300.10:FF:000003">
    <property type="entry name" value="Phosphodiesterase"/>
    <property type="match status" value="1"/>
</dbReference>
<dbReference type="PROSITE" id="PS51845">
    <property type="entry name" value="PDEASE_I_2"/>
    <property type="match status" value="1"/>
</dbReference>
<feature type="binding site" evidence="6">
    <location>
        <position position="831"/>
    </location>
    <ligand>
        <name>AMP</name>
        <dbReference type="ChEBI" id="CHEBI:456215"/>
    </ligand>
</feature>
<feature type="binding site" evidence="7">
    <location>
        <position position="666"/>
    </location>
    <ligand>
        <name>Zn(2+)</name>
        <dbReference type="ChEBI" id="CHEBI:29105"/>
        <label>1</label>
    </ligand>
</feature>
<dbReference type="FunFam" id="3.30.450.40:FF:000018">
    <property type="entry name" value="Phosphodiesterase"/>
    <property type="match status" value="1"/>
</dbReference>
<sequence>MGTLGIDFAQVQEWLDKNTECMQEYFVKKADILLINKWLISHGFHTLQEYVSGKRGSMSRDSGSPASPTVTDNGFFSDKDISHRRSNSKKHLRHDYARSKTRNTFRTFDPTTTSTSVESTIEKRRSSLKGMRQFLSLPPTSVNMLSMLISSKIRLPRYASKDEEFKRELRGFNEKEFFLEIVKEISHELDLRNLSGKIVNNIQILLDAQGSSLFLVEKKQGKSELVSKVFDMCAGTSTLPSNYGDNVVKVPWGQGIIGYVAETGLTVNIDRASQDPRYNNEVDTITGHETDSLLCMPIRNADNETIGVAQVINKRPDESFSLDDEKVFETYLAFCGMAISNAQMFESYTVEYDRNRVLLEVAHDLFEEQTSVEKVVQKIMQKAQSLLKCERCSVLLRDQNSEKVVFSKVFDLVVPKRNGHTSLSRENITDLKMGNKIAEIVASTGETVNIADAYQDTRFNMQADKASGFRTRCILCKPIRNSSMKCIGVAQTINRTDGLPFDDHDDQLFEAFTIFCGLGINNCILYDEVKRAAVTQAVALEVLSYHATVPADEVYKIKNIPVPEAKEWNLTGFDFNDYSLDSNEMIIAAIRIFKDTGLIRRFKIEIDTLVRWLLTVRKNYRNVAYHNWRHAFNVCQFMFAIITNCGMDKVLSHVERLAMIVACLCHDLDHRGTNNAFQQKTSSHLAQLYGTKATLEHHHFNHAVMILNSEGHNLFSNMTSEDYVSVTTILKQCILATDLSLHFQIRSKFFQIVESGSCNWEDRDHKEVLRSILMTSCDIASITKSWDVQRRTASLVMTEFFEQGDKERNELKIQPQTMMDREKQEELPKLQMGWIDGVCVPLYKALGKVNDSFEPMLGGVMSNRANWEKLDEQRLADQMTMNDNGC</sequence>
<evidence type="ECO:0000256" key="9">
    <source>
        <dbReference type="SAM" id="MobiDB-lite"/>
    </source>
</evidence>
<dbReference type="CDD" id="cd00077">
    <property type="entry name" value="HDc"/>
    <property type="match status" value="1"/>
</dbReference>
<evidence type="ECO:0000256" key="4">
    <source>
        <dbReference type="ARBA" id="ARBA00022801"/>
    </source>
</evidence>
<accession>A0A8S4N2Y0</accession>
<comment type="cofactor">
    <cofactor evidence="8">
        <name>a divalent metal cation</name>
        <dbReference type="ChEBI" id="CHEBI:60240"/>
    </cofactor>
    <text evidence="8">Binds 2 divalent metal cations per subunit. Site 1 may preferentially bind zinc ions, while site 2 has a preference for magnesium and/or manganese ions.</text>
</comment>
<evidence type="ECO:0000256" key="6">
    <source>
        <dbReference type="PIRSR" id="PIRSR623088-2"/>
    </source>
</evidence>
<keyword evidence="12" id="KW-1185">Reference proteome</keyword>
<dbReference type="InterPro" id="IPR023174">
    <property type="entry name" value="PDEase_CS"/>
</dbReference>
<dbReference type="InterPro" id="IPR029016">
    <property type="entry name" value="GAF-like_dom_sf"/>
</dbReference>
<evidence type="ECO:0000313" key="11">
    <source>
        <dbReference type="EMBL" id="CAH1775433.1"/>
    </source>
</evidence>
<evidence type="ECO:0000256" key="3">
    <source>
        <dbReference type="ARBA" id="ARBA00022723"/>
    </source>
</evidence>
<reference evidence="11" key="1">
    <citation type="submission" date="2022-03" db="EMBL/GenBank/DDBJ databases">
        <authorList>
            <person name="Martin C."/>
        </authorList>
    </citation>
    <scope>NUCLEOTIDE SEQUENCE</scope>
</reference>
<keyword evidence="3 7" id="KW-0479">Metal-binding</keyword>
<dbReference type="SMART" id="SM00065">
    <property type="entry name" value="GAF"/>
    <property type="match status" value="2"/>
</dbReference>
<evidence type="ECO:0000256" key="7">
    <source>
        <dbReference type="PIRSR" id="PIRSR623088-3"/>
    </source>
</evidence>
<evidence type="ECO:0000256" key="2">
    <source>
        <dbReference type="ARBA" id="ARBA00022535"/>
    </source>
</evidence>
<dbReference type="Gene3D" id="3.30.450.40">
    <property type="match status" value="2"/>
</dbReference>
<dbReference type="InterPro" id="IPR002073">
    <property type="entry name" value="PDEase_catalytic_dom"/>
</dbReference>
<dbReference type="GO" id="GO:0004114">
    <property type="term" value="F:3',5'-cyclic-nucleotide phosphodiesterase activity"/>
    <property type="evidence" value="ECO:0007669"/>
    <property type="project" value="InterPro"/>
</dbReference>
<feature type="binding site" evidence="7">
    <location>
        <position position="630"/>
    </location>
    <ligand>
        <name>Zn(2+)</name>
        <dbReference type="ChEBI" id="CHEBI:29105"/>
        <label>1</label>
    </ligand>
</feature>
<dbReference type="AlphaFoldDB" id="A0A8S4N2Y0"/>
<dbReference type="FunFam" id="3.30.450.40:FF:000015">
    <property type="entry name" value="Phosphodiesterase"/>
    <property type="match status" value="1"/>
</dbReference>
<feature type="domain" description="PDEase" evidence="10">
    <location>
        <begin position="549"/>
        <end position="874"/>
    </location>
</feature>
<dbReference type="OrthoDB" id="295473at2759"/>
<feature type="binding site" evidence="6">
    <location>
        <begin position="626"/>
        <end position="630"/>
    </location>
    <ligand>
        <name>AMP</name>
        <dbReference type="ChEBI" id="CHEBI:456215"/>
    </ligand>
</feature>
<dbReference type="Pfam" id="PF00233">
    <property type="entry name" value="PDEase_I"/>
    <property type="match status" value="1"/>
</dbReference>
<proteinExistence type="inferred from homology"/>
<dbReference type="Pfam" id="PF01590">
    <property type="entry name" value="GAF"/>
    <property type="match status" value="2"/>
</dbReference>
<feature type="binding site" evidence="7">
    <location>
        <position position="778"/>
    </location>
    <ligand>
        <name>Zn(2+)</name>
        <dbReference type="ChEBI" id="CHEBI:29105"/>
        <label>1</label>
    </ligand>
</feature>
<feature type="binding site" evidence="7">
    <location>
        <position position="667"/>
    </location>
    <ligand>
        <name>Zn(2+)</name>
        <dbReference type="ChEBI" id="CHEBI:29105"/>
        <label>1</label>
    </ligand>
</feature>
<dbReference type="EMBL" id="CAIIXF020000001">
    <property type="protein sequence ID" value="CAH1775433.1"/>
    <property type="molecule type" value="Genomic_DNA"/>
</dbReference>
<keyword evidence="4 8" id="KW-0378">Hydrolase</keyword>
<feature type="binding site" evidence="7">
    <location>
        <position position="667"/>
    </location>
    <ligand>
        <name>Zn(2+)</name>
        <dbReference type="ChEBI" id="CHEBI:29105"/>
        <label>2</label>
    </ligand>
</feature>
<feature type="compositionally biased region" description="Basic residues" evidence="9">
    <location>
        <begin position="84"/>
        <end position="94"/>
    </location>
</feature>
<feature type="binding site" evidence="6">
    <location>
        <position position="667"/>
    </location>
    <ligand>
        <name>AMP</name>
        <dbReference type="ChEBI" id="CHEBI:456215"/>
    </ligand>
</feature>
<organism evidence="11 12">
    <name type="scientific">Owenia fusiformis</name>
    <name type="common">Polychaete worm</name>
    <dbReference type="NCBI Taxonomy" id="6347"/>
    <lineage>
        <taxon>Eukaryota</taxon>
        <taxon>Metazoa</taxon>
        <taxon>Spiralia</taxon>
        <taxon>Lophotrochozoa</taxon>
        <taxon>Annelida</taxon>
        <taxon>Polychaeta</taxon>
        <taxon>Sedentaria</taxon>
        <taxon>Canalipalpata</taxon>
        <taxon>Sabellida</taxon>
        <taxon>Oweniida</taxon>
        <taxon>Oweniidae</taxon>
        <taxon>Owenia</taxon>
    </lineage>
</organism>
<dbReference type="InterPro" id="IPR003607">
    <property type="entry name" value="HD/PDEase_dom"/>
</dbReference>
<gene>
    <name evidence="11" type="ORF">OFUS_LOCUS2734</name>
</gene>
<name>A0A8S4N2Y0_OWEFU</name>
<dbReference type="SUPFAM" id="SSF109604">
    <property type="entry name" value="HD-domain/PDEase-like"/>
    <property type="match status" value="1"/>
</dbReference>
<keyword evidence="2" id="KW-0140">cGMP</keyword>
<dbReference type="PANTHER" id="PTHR11347">
    <property type="entry name" value="CYCLIC NUCLEOTIDE PHOSPHODIESTERASE"/>
    <property type="match status" value="1"/>
</dbReference>
<comment type="caution">
    <text evidence="11">The sequence shown here is derived from an EMBL/GenBank/DDBJ whole genome shotgun (WGS) entry which is preliminary data.</text>
</comment>
<dbReference type="EC" id="3.1.4.-" evidence="8"/>
<dbReference type="PRINTS" id="PR00387">
    <property type="entry name" value="PDIESTERASE1"/>
</dbReference>
<evidence type="ECO:0000256" key="1">
    <source>
        <dbReference type="ARBA" id="ARBA00007648"/>
    </source>
</evidence>
<evidence type="ECO:0000256" key="5">
    <source>
        <dbReference type="PIRSR" id="PIRSR623088-1"/>
    </source>
</evidence>
<dbReference type="PROSITE" id="PS00126">
    <property type="entry name" value="PDEASE_I_1"/>
    <property type="match status" value="1"/>
</dbReference>
<evidence type="ECO:0000259" key="10">
    <source>
        <dbReference type="PROSITE" id="PS51845"/>
    </source>
</evidence>
<evidence type="ECO:0000256" key="8">
    <source>
        <dbReference type="RuleBase" id="RU363067"/>
    </source>
</evidence>
<evidence type="ECO:0000313" key="12">
    <source>
        <dbReference type="Proteomes" id="UP000749559"/>
    </source>
</evidence>
<dbReference type="Proteomes" id="UP000749559">
    <property type="component" value="Unassembled WGS sequence"/>
</dbReference>
<protein>
    <recommendedName>
        <fullName evidence="8">Phosphodiesterase</fullName>
        <ecNumber evidence="8">3.1.4.-</ecNumber>
    </recommendedName>
</protein>
<dbReference type="InterPro" id="IPR003018">
    <property type="entry name" value="GAF"/>
</dbReference>
<feature type="binding site" evidence="6">
    <location>
        <position position="778"/>
    </location>
    <ligand>
        <name>AMP</name>
        <dbReference type="ChEBI" id="CHEBI:456215"/>
    </ligand>
</feature>
<dbReference type="Gene3D" id="1.10.1300.10">
    <property type="entry name" value="3'5'-cyclic nucleotide phosphodiesterase, catalytic domain"/>
    <property type="match status" value="1"/>
</dbReference>
<feature type="active site" description="Proton donor" evidence="5">
    <location>
        <position position="626"/>
    </location>
</feature>
<dbReference type="InterPro" id="IPR036971">
    <property type="entry name" value="PDEase_catalytic_dom_sf"/>
</dbReference>
<feature type="region of interest" description="Disordered" evidence="9">
    <location>
        <begin position="54"/>
        <end position="94"/>
    </location>
</feature>
<feature type="compositionally biased region" description="Polar residues" evidence="9">
    <location>
        <begin position="59"/>
        <end position="74"/>
    </location>
</feature>
<dbReference type="SUPFAM" id="SSF55781">
    <property type="entry name" value="GAF domain-like"/>
    <property type="match status" value="2"/>
</dbReference>
<dbReference type="InterPro" id="IPR023088">
    <property type="entry name" value="PDEase"/>
</dbReference>
<dbReference type="GO" id="GO:0046872">
    <property type="term" value="F:metal ion binding"/>
    <property type="evidence" value="ECO:0007669"/>
    <property type="project" value="UniProtKB-KW"/>
</dbReference>
<dbReference type="GO" id="GO:0007165">
    <property type="term" value="P:signal transduction"/>
    <property type="evidence" value="ECO:0007669"/>
    <property type="project" value="InterPro"/>
</dbReference>
<comment type="similarity">
    <text evidence="1 8">Belongs to the cyclic nucleotide phosphodiesterase family.</text>
</comment>
<dbReference type="SMART" id="SM00471">
    <property type="entry name" value="HDc"/>
    <property type="match status" value="1"/>
</dbReference>